<feature type="transmembrane region" description="Helical" evidence="5">
    <location>
        <begin position="81"/>
        <end position="100"/>
    </location>
</feature>
<dbReference type="RefSeq" id="WP_150077034.1">
    <property type="nucleotide sequence ID" value="NZ_VWOX01000007.1"/>
</dbReference>
<dbReference type="GO" id="GO:0055085">
    <property type="term" value="P:transmembrane transport"/>
    <property type="evidence" value="ECO:0007669"/>
    <property type="project" value="InterPro"/>
</dbReference>
<keyword evidence="3 5" id="KW-1133">Transmembrane helix</keyword>
<accession>A0A5M6D520</accession>
<feature type="transmembrane region" description="Helical" evidence="5">
    <location>
        <begin position="233"/>
        <end position="249"/>
    </location>
</feature>
<reference evidence="7 8" key="1">
    <citation type="submission" date="2019-08" db="EMBL/GenBank/DDBJ databases">
        <authorList>
            <person name="Dhanesh K."/>
            <person name="Kumar G."/>
            <person name="Sasikala C."/>
            <person name="Venkata Ramana C."/>
        </authorList>
    </citation>
    <scope>NUCLEOTIDE SEQUENCE [LARGE SCALE GENOMIC DNA]</scope>
    <source>
        <strain evidence="7 8">JC645</strain>
    </source>
</reference>
<keyword evidence="8" id="KW-1185">Reference proteome</keyword>
<evidence type="ECO:0000256" key="1">
    <source>
        <dbReference type="ARBA" id="ARBA00004141"/>
    </source>
</evidence>
<dbReference type="Pfam" id="PF01699">
    <property type="entry name" value="Na_Ca_ex"/>
    <property type="match status" value="2"/>
</dbReference>
<dbReference type="InterPro" id="IPR004837">
    <property type="entry name" value="NaCa_Exmemb"/>
</dbReference>
<dbReference type="Gene3D" id="1.20.1420.30">
    <property type="entry name" value="NCX, central ion-binding region"/>
    <property type="match status" value="1"/>
</dbReference>
<evidence type="ECO:0000313" key="7">
    <source>
        <dbReference type="EMBL" id="KAA5542617.1"/>
    </source>
</evidence>
<comment type="caution">
    <text evidence="7">The sequence shown here is derived from an EMBL/GenBank/DDBJ whole genome shotgun (WGS) entry which is preliminary data.</text>
</comment>
<evidence type="ECO:0000313" key="8">
    <source>
        <dbReference type="Proteomes" id="UP000324479"/>
    </source>
</evidence>
<feature type="transmembrane region" description="Helical" evidence="5">
    <location>
        <begin position="328"/>
        <end position="350"/>
    </location>
</feature>
<evidence type="ECO:0000256" key="3">
    <source>
        <dbReference type="ARBA" id="ARBA00022989"/>
    </source>
</evidence>
<feature type="transmembrane region" description="Helical" evidence="5">
    <location>
        <begin position="202"/>
        <end position="221"/>
    </location>
</feature>
<feature type="transmembrane region" description="Helical" evidence="5">
    <location>
        <begin position="303"/>
        <end position="321"/>
    </location>
</feature>
<feature type="transmembrane region" description="Helical" evidence="5">
    <location>
        <begin position="9"/>
        <end position="27"/>
    </location>
</feature>
<feature type="domain" description="Sodium/calcium exchanger membrane region" evidence="6">
    <location>
        <begin position="204"/>
        <end position="345"/>
    </location>
</feature>
<protein>
    <submittedName>
        <fullName evidence="7">Sodium:calcium antiporter</fullName>
    </submittedName>
</protein>
<dbReference type="AlphaFoldDB" id="A0A5M6D520"/>
<dbReference type="EMBL" id="VWOX01000007">
    <property type="protein sequence ID" value="KAA5542617.1"/>
    <property type="molecule type" value="Genomic_DNA"/>
</dbReference>
<sequence length="352" mass="37121">MLEFTDRSLFVNAAIFTLGALGVWLAGTKLSRYVDLFAERTGLGQAFAGALILGGATSLPELATTLTASYSGAAKLAGTNLLGGVAMQIAVLGLIDAFVLRGKPLTLFSPQPSLLMVGVMLIVMVAFASAAVASGEIFSIGSVGFWPLFLLVAYVSSLAVIYRYEGNPRWEPKGDVAQPPESARDLKDAHQANFSQTSTTRIVTYFLLASTVVLIGGFFVARTGEAIAEQTGTGQNFVGATLVALATSLPELSTTYSAVRFGAYSMAAANILGTNSLEIALFLPAELAYREGPIFDALDPSASFLASLGIILTSLYLWGILERRDRTVAGMGVDSFAVLFIYVAGLAIYYTL</sequence>
<evidence type="ECO:0000256" key="4">
    <source>
        <dbReference type="ARBA" id="ARBA00023136"/>
    </source>
</evidence>
<evidence type="ECO:0000259" key="6">
    <source>
        <dbReference type="Pfam" id="PF01699"/>
    </source>
</evidence>
<keyword evidence="2 5" id="KW-0812">Transmembrane</keyword>
<keyword evidence="4 5" id="KW-0472">Membrane</keyword>
<feature type="transmembrane region" description="Helical" evidence="5">
    <location>
        <begin position="145"/>
        <end position="164"/>
    </location>
</feature>
<dbReference type="Proteomes" id="UP000324479">
    <property type="component" value="Unassembled WGS sequence"/>
</dbReference>
<feature type="domain" description="Sodium/calcium exchanger membrane region" evidence="6">
    <location>
        <begin position="13"/>
        <end position="154"/>
    </location>
</feature>
<gene>
    <name evidence="7" type="ORF">FYK55_13865</name>
</gene>
<name>A0A5M6D520_9BACT</name>
<comment type="subcellular location">
    <subcellularLocation>
        <location evidence="1">Membrane</location>
        <topology evidence="1">Multi-pass membrane protein</topology>
    </subcellularLocation>
</comment>
<organism evidence="7 8">
    <name type="scientific">Roseiconus nitratireducens</name>
    <dbReference type="NCBI Taxonomy" id="2605748"/>
    <lineage>
        <taxon>Bacteria</taxon>
        <taxon>Pseudomonadati</taxon>
        <taxon>Planctomycetota</taxon>
        <taxon>Planctomycetia</taxon>
        <taxon>Pirellulales</taxon>
        <taxon>Pirellulaceae</taxon>
        <taxon>Roseiconus</taxon>
    </lineage>
</organism>
<proteinExistence type="predicted"/>
<dbReference type="GO" id="GO:0016020">
    <property type="term" value="C:membrane"/>
    <property type="evidence" value="ECO:0007669"/>
    <property type="project" value="UniProtKB-SubCell"/>
</dbReference>
<dbReference type="InterPro" id="IPR044880">
    <property type="entry name" value="NCX_ion-bd_dom_sf"/>
</dbReference>
<evidence type="ECO:0000256" key="5">
    <source>
        <dbReference type="SAM" id="Phobius"/>
    </source>
</evidence>
<feature type="transmembrane region" description="Helical" evidence="5">
    <location>
        <begin position="112"/>
        <end position="133"/>
    </location>
</feature>
<evidence type="ECO:0000256" key="2">
    <source>
        <dbReference type="ARBA" id="ARBA00022692"/>
    </source>
</evidence>